<reference evidence="1" key="1">
    <citation type="submission" date="2022-11" db="EMBL/GenBank/DDBJ databases">
        <authorList>
            <person name="Petersen C."/>
        </authorList>
    </citation>
    <scope>NUCLEOTIDE SEQUENCE</scope>
    <source>
        <strain evidence="1">IBT 29864</strain>
    </source>
</reference>
<comment type="caution">
    <text evidence="1">The sequence shown here is derived from an EMBL/GenBank/DDBJ whole genome shotgun (WGS) entry which is preliminary data.</text>
</comment>
<reference evidence="1" key="2">
    <citation type="journal article" date="2023" name="IMA Fungus">
        <title>Comparative genomic study of the Penicillium genus elucidates a diverse pangenome and 15 lateral gene transfer events.</title>
        <authorList>
            <person name="Petersen C."/>
            <person name="Sorensen T."/>
            <person name="Nielsen M.R."/>
            <person name="Sondergaard T.E."/>
            <person name="Sorensen J.L."/>
            <person name="Fitzpatrick D.A."/>
            <person name="Frisvad J.C."/>
            <person name="Nielsen K.L."/>
        </authorList>
    </citation>
    <scope>NUCLEOTIDE SEQUENCE</scope>
    <source>
        <strain evidence="1">IBT 29864</strain>
    </source>
</reference>
<dbReference type="Proteomes" id="UP001147782">
    <property type="component" value="Unassembled WGS sequence"/>
</dbReference>
<dbReference type="GeneID" id="81439653"/>
<dbReference type="EMBL" id="JAPZBS010000005">
    <property type="protein sequence ID" value="KAJ5371453.1"/>
    <property type="molecule type" value="Genomic_DNA"/>
</dbReference>
<protein>
    <submittedName>
        <fullName evidence="1">Uncharacterized protein</fullName>
    </submittedName>
</protein>
<accession>A0A9W9V765</accession>
<dbReference type="AlphaFoldDB" id="A0A9W9V765"/>
<keyword evidence="2" id="KW-1185">Reference proteome</keyword>
<gene>
    <name evidence="1" type="ORF">N7496_007545</name>
</gene>
<dbReference type="RefSeq" id="XP_056555887.1">
    <property type="nucleotide sequence ID" value="XM_056700474.1"/>
</dbReference>
<evidence type="ECO:0000313" key="1">
    <source>
        <dbReference type="EMBL" id="KAJ5371453.1"/>
    </source>
</evidence>
<proteinExistence type="predicted"/>
<sequence>MPQDLPIKDSPARVEVLNLQRSNETTNLSWITIAGPQSRPMVPDVPGGRSVPEPWPVPYAVLQALCRACIKLLPCEWCNLLAGLKLTPQRD</sequence>
<name>A0A9W9V765_9EURO</name>
<organism evidence="1 2">
    <name type="scientific">Penicillium cataractarum</name>
    <dbReference type="NCBI Taxonomy" id="2100454"/>
    <lineage>
        <taxon>Eukaryota</taxon>
        <taxon>Fungi</taxon>
        <taxon>Dikarya</taxon>
        <taxon>Ascomycota</taxon>
        <taxon>Pezizomycotina</taxon>
        <taxon>Eurotiomycetes</taxon>
        <taxon>Eurotiomycetidae</taxon>
        <taxon>Eurotiales</taxon>
        <taxon>Aspergillaceae</taxon>
        <taxon>Penicillium</taxon>
    </lineage>
</organism>
<evidence type="ECO:0000313" key="2">
    <source>
        <dbReference type="Proteomes" id="UP001147782"/>
    </source>
</evidence>